<dbReference type="InterPro" id="IPR028364">
    <property type="entry name" value="Ribosomal_uL1/biogenesis"/>
</dbReference>
<dbReference type="Gene3D" id="3.30.190.20">
    <property type="match status" value="1"/>
</dbReference>
<keyword evidence="7 9" id="KW-0687">Ribonucleoprotein</keyword>
<dbReference type="InterPro" id="IPR005878">
    <property type="entry name" value="Ribosom_uL1_bac-type"/>
</dbReference>
<dbReference type="PIRSF" id="PIRSF002155">
    <property type="entry name" value="Ribosomal_L1"/>
    <property type="match status" value="1"/>
</dbReference>
<evidence type="ECO:0000256" key="3">
    <source>
        <dbReference type="ARBA" id="ARBA00022730"/>
    </source>
</evidence>
<dbReference type="InterPro" id="IPR016095">
    <property type="entry name" value="Ribosomal_uL1_3-a/b-sand"/>
</dbReference>
<evidence type="ECO:0000313" key="11">
    <source>
        <dbReference type="EMBL" id="RLC37468.1"/>
    </source>
</evidence>
<keyword evidence="2 9" id="KW-0678">Repressor</keyword>
<organism evidence="11 12">
    <name type="scientific">candidate division Kazan bacterium</name>
    <dbReference type="NCBI Taxonomy" id="2202143"/>
    <lineage>
        <taxon>Bacteria</taxon>
        <taxon>Bacteria division Kazan-3B-28</taxon>
    </lineage>
</organism>
<keyword evidence="3 9" id="KW-0699">rRNA-binding</keyword>
<comment type="similarity">
    <text evidence="1 9 10">Belongs to the universal ribosomal protein uL1 family.</text>
</comment>
<name>A0A420ZCV3_UNCK3</name>
<dbReference type="EMBL" id="QMNG01000004">
    <property type="protein sequence ID" value="RLC37468.1"/>
    <property type="molecule type" value="Genomic_DNA"/>
</dbReference>
<comment type="subunit">
    <text evidence="9">Part of the 50S ribosomal subunit.</text>
</comment>
<dbReference type="PANTHER" id="PTHR36427">
    <property type="entry name" value="54S RIBOSOMAL PROTEIN L1, MITOCHONDRIAL"/>
    <property type="match status" value="1"/>
</dbReference>
<dbReference type="GO" id="GO:0000049">
    <property type="term" value="F:tRNA binding"/>
    <property type="evidence" value="ECO:0007669"/>
    <property type="project" value="UniProtKB-KW"/>
</dbReference>
<dbReference type="GO" id="GO:0003735">
    <property type="term" value="F:structural constituent of ribosome"/>
    <property type="evidence" value="ECO:0007669"/>
    <property type="project" value="InterPro"/>
</dbReference>
<evidence type="ECO:0000256" key="5">
    <source>
        <dbReference type="ARBA" id="ARBA00022884"/>
    </source>
</evidence>
<dbReference type="PANTHER" id="PTHR36427:SF3">
    <property type="entry name" value="LARGE RIBOSOMAL SUBUNIT PROTEIN UL1M"/>
    <property type="match status" value="1"/>
</dbReference>
<dbReference type="FunFam" id="3.40.50.790:FF:000001">
    <property type="entry name" value="50S ribosomal protein L1"/>
    <property type="match status" value="1"/>
</dbReference>
<dbReference type="GO" id="GO:0006412">
    <property type="term" value="P:translation"/>
    <property type="evidence" value="ECO:0007669"/>
    <property type="project" value="UniProtKB-UniRule"/>
</dbReference>
<dbReference type="GO" id="GO:0019843">
    <property type="term" value="F:rRNA binding"/>
    <property type="evidence" value="ECO:0007669"/>
    <property type="project" value="UniProtKB-UniRule"/>
</dbReference>
<evidence type="ECO:0000313" key="12">
    <source>
        <dbReference type="Proteomes" id="UP000281261"/>
    </source>
</evidence>
<keyword evidence="5 9" id="KW-0694">RNA-binding</keyword>
<dbReference type="Pfam" id="PF00687">
    <property type="entry name" value="Ribosomal_L1"/>
    <property type="match status" value="1"/>
</dbReference>
<dbReference type="GO" id="GO:0006417">
    <property type="term" value="P:regulation of translation"/>
    <property type="evidence" value="ECO:0007669"/>
    <property type="project" value="UniProtKB-KW"/>
</dbReference>
<dbReference type="InterPro" id="IPR002143">
    <property type="entry name" value="Ribosomal_uL1"/>
</dbReference>
<evidence type="ECO:0000256" key="6">
    <source>
        <dbReference type="ARBA" id="ARBA00022980"/>
    </source>
</evidence>
<dbReference type="HAMAP" id="MF_01318_B">
    <property type="entry name" value="Ribosomal_uL1_B"/>
    <property type="match status" value="1"/>
</dbReference>
<dbReference type="SUPFAM" id="SSF56808">
    <property type="entry name" value="Ribosomal protein L1"/>
    <property type="match status" value="1"/>
</dbReference>
<dbReference type="PROSITE" id="PS01199">
    <property type="entry name" value="RIBOSOMAL_L1"/>
    <property type="match status" value="1"/>
</dbReference>
<evidence type="ECO:0000256" key="8">
    <source>
        <dbReference type="ARBA" id="ARBA00035241"/>
    </source>
</evidence>
<proteinExistence type="inferred from homology"/>
<comment type="function">
    <text evidence="9">Protein L1 is also a translational repressor protein, it controls the translation of the L11 operon by binding to its mRNA.</text>
</comment>
<accession>A0A420ZCV3</accession>
<dbReference type="GO" id="GO:0015934">
    <property type="term" value="C:large ribosomal subunit"/>
    <property type="evidence" value="ECO:0007669"/>
    <property type="project" value="InterPro"/>
</dbReference>
<dbReference type="AlphaFoldDB" id="A0A420ZCV3"/>
<keyword evidence="4 9" id="KW-0810">Translation regulation</keyword>
<evidence type="ECO:0000256" key="2">
    <source>
        <dbReference type="ARBA" id="ARBA00022491"/>
    </source>
</evidence>
<evidence type="ECO:0000256" key="1">
    <source>
        <dbReference type="ARBA" id="ARBA00010531"/>
    </source>
</evidence>
<dbReference type="CDD" id="cd00403">
    <property type="entry name" value="Ribosomal_L1"/>
    <property type="match status" value="1"/>
</dbReference>
<evidence type="ECO:0000256" key="4">
    <source>
        <dbReference type="ARBA" id="ARBA00022845"/>
    </source>
</evidence>
<dbReference type="InterPro" id="IPR023674">
    <property type="entry name" value="Ribosomal_uL1-like"/>
</dbReference>
<dbReference type="NCBIfam" id="TIGR01169">
    <property type="entry name" value="rplA_bact"/>
    <property type="match status" value="1"/>
</dbReference>
<reference evidence="11 12" key="1">
    <citation type="submission" date="2018-06" db="EMBL/GenBank/DDBJ databases">
        <title>Extensive metabolic versatility and redundancy in microbially diverse, dynamic hydrothermal sediments.</title>
        <authorList>
            <person name="Dombrowski N."/>
            <person name="Teske A."/>
            <person name="Baker B.J."/>
        </authorList>
    </citation>
    <scope>NUCLEOTIDE SEQUENCE [LARGE SCALE GENOMIC DNA]</scope>
    <source>
        <strain evidence="11">B79_G16</strain>
    </source>
</reference>
<comment type="caution">
    <text evidence="11">The sequence shown here is derived from an EMBL/GenBank/DDBJ whole genome shotgun (WGS) entry which is preliminary data.</text>
</comment>
<keyword evidence="9" id="KW-0820">tRNA-binding</keyword>
<evidence type="ECO:0000256" key="7">
    <source>
        <dbReference type="ARBA" id="ARBA00023274"/>
    </source>
</evidence>
<dbReference type="InterPro" id="IPR023673">
    <property type="entry name" value="Ribosomal_uL1_CS"/>
</dbReference>
<dbReference type="Proteomes" id="UP000281261">
    <property type="component" value="Unassembled WGS sequence"/>
</dbReference>
<evidence type="ECO:0000256" key="9">
    <source>
        <dbReference type="HAMAP-Rule" id="MF_01318"/>
    </source>
</evidence>
<gene>
    <name evidence="9" type="primary">rplA</name>
    <name evidence="11" type="ORF">DRH29_01950</name>
</gene>
<dbReference type="Gene3D" id="3.40.50.790">
    <property type="match status" value="1"/>
</dbReference>
<protein>
    <recommendedName>
        <fullName evidence="8 9">Large ribosomal subunit protein uL1</fullName>
    </recommendedName>
</protein>
<keyword evidence="6 9" id="KW-0689">Ribosomal protein</keyword>
<sequence>MGRKYAEAVAKVDKKKLYSVDEALKLVRETSPVKFDATVELHVQMGLDPKQADQNIRGTVNMPAGTGKVQKVLVIAGEADAQKAAAAGADFVGLDDIIEKIEKGWMDFDVVIATPDVMPKVGKLGQTLGTKGMMPNPKSGTITKDIEKVVKEFKAGKIEFRLDKDAIIHLGLGKVSFKLEDLKDNFNALMAAIKTAKPASAKGTYIKRITLTSTMGPGVNVDVTSI</sequence>
<evidence type="ECO:0000256" key="10">
    <source>
        <dbReference type="RuleBase" id="RU000659"/>
    </source>
</evidence>
<comment type="function">
    <text evidence="9">Binds directly to 23S rRNA. The L1 stalk is quite mobile in the ribosome, and is involved in E site tRNA release.</text>
</comment>